<organism evidence="2">
    <name type="scientific">marine sediment metagenome</name>
    <dbReference type="NCBI Taxonomy" id="412755"/>
    <lineage>
        <taxon>unclassified sequences</taxon>
        <taxon>metagenomes</taxon>
        <taxon>ecological metagenomes</taxon>
    </lineage>
</organism>
<accession>X1EKG5</accession>
<dbReference type="InterPro" id="IPR038717">
    <property type="entry name" value="Tc1-like_DDE_dom"/>
</dbReference>
<proteinExistence type="predicted"/>
<reference evidence="2" key="1">
    <citation type="journal article" date="2014" name="Front. Microbiol.">
        <title>High frequency of phylogenetically diverse reductive dehalogenase-homologous genes in deep subseafloor sedimentary metagenomes.</title>
        <authorList>
            <person name="Kawai M."/>
            <person name="Futagami T."/>
            <person name="Toyoda A."/>
            <person name="Takaki Y."/>
            <person name="Nishi S."/>
            <person name="Hori S."/>
            <person name="Arai W."/>
            <person name="Tsubouchi T."/>
            <person name="Morono Y."/>
            <person name="Uchiyama I."/>
            <person name="Ito T."/>
            <person name="Fujiyama A."/>
            <person name="Inagaki F."/>
            <person name="Takami H."/>
        </authorList>
    </citation>
    <scope>NUCLEOTIDE SEQUENCE</scope>
    <source>
        <strain evidence="2">Expedition CK06-06</strain>
    </source>
</reference>
<gene>
    <name evidence="2" type="ORF">S03H2_25583</name>
</gene>
<dbReference type="Gene3D" id="3.30.420.10">
    <property type="entry name" value="Ribonuclease H-like superfamily/Ribonuclease H"/>
    <property type="match status" value="1"/>
</dbReference>
<sequence length="109" mass="12233">MFCAFVSHQLVPNLREGDIVVMDNLSAHKNAACIEMIRAAGADVLFLPPYSPEYNPIERAWSKMKEMMRRMDTLTREAFDAAVATAMAAISLDDVRAWTEFAGYDLRSS</sequence>
<dbReference type="InterPro" id="IPR012337">
    <property type="entry name" value="RNaseH-like_sf"/>
</dbReference>
<evidence type="ECO:0000259" key="1">
    <source>
        <dbReference type="Pfam" id="PF13358"/>
    </source>
</evidence>
<dbReference type="InterPro" id="IPR036397">
    <property type="entry name" value="RNaseH_sf"/>
</dbReference>
<dbReference type="SUPFAM" id="SSF53098">
    <property type="entry name" value="Ribonuclease H-like"/>
    <property type="match status" value="1"/>
</dbReference>
<name>X1EKG5_9ZZZZ</name>
<dbReference type="AlphaFoldDB" id="X1EKG5"/>
<comment type="caution">
    <text evidence="2">The sequence shown here is derived from an EMBL/GenBank/DDBJ whole genome shotgun (WGS) entry which is preliminary data.</text>
</comment>
<dbReference type="GO" id="GO:0003676">
    <property type="term" value="F:nucleic acid binding"/>
    <property type="evidence" value="ECO:0007669"/>
    <property type="project" value="InterPro"/>
</dbReference>
<dbReference type="PANTHER" id="PTHR46564">
    <property type="entry name" value="TRANSPOSASE"/>
    <property type="match status" value="1"/>
</dbReference>
<feature type="domain" description="Tc1-like transposase DDE" evidence="1">
    <location>
        <begin position="2"/>
        <end position="70"/>
    </location>
</feature>
<evidence type="ECO:0000313" key="2">
    <source>
        <dbReference type="EMBL" id="GAH33831.1"/>
    </source>
</evidence>
<dbReference type="Pfam" id="PF13358">
    <property type="entry name" value="DDE_3"/>
    <property type="match status" value="1"/>
</dbReference>
<protein>
    <recommendedName>
        <fullName evidence="1">Tc1-like transposase DDE domain-containing protein</fullName>
    </recommendedName>
</protein>
<dbReference type="EMBL" id="BARU01014529">
    <property type="protein sequence ID" value="GAH33831.1"/>
    <property type="molecule type" value="Genomic_DNA"/>
</dbReference>
<dbReference type="PANTHER" id="PTHR46564:SF1">
    <property type="entry name" value="TRANSPOSASE"/>
    <property type="match status" value="1"/>
</dbReference>